<dbReference type="EMBL" id="PQGG01000030">
    <property type="protein sequence ID" value="POP52277.1"/>
    <property type="molecule type" value="Genomic_DNA"/>
</dbReference>
<dbReference type="InterPro" id="IPR003787">
    <property type="entry name" value="Sulphur_relay_DsrE/F-like"/>
</dbReference>
<dbReference type="AlphaFoldDB" id="A0A2S4HE83"/>
<reference evidence="1" key="1">
    <citation type="submission" date="2018-01" db="EMBL/GenBank/DDBJ databases">
        <authorList>
            <person name="Yu X.-D."/>
        </authorList>
    </citation>
    <scope>NUCLEOTIDE SEQUENCE</scope>
    <source>
        <strain evidence="1">ZX-21</strain>
    </source>
</reference>
<name>A0A2S4HE83_9GAMM</name>
<dbReference type="Gene3D" id="3.40.1260.10">
    <property type="entry name" value="DsrEFH-like"/>
    <property type="match status" value="1"/>
</dbReference>
<evidence type="ECO:0000313" key="2">
    <source>
        <dbReference type="Proteomes" id="UP000237222"/>
    </source>
</evidence>
<sequence>MSNYLFIQSQDPFTETSTSNQYRLAQDLLLAGNTVTVLLVQNGVMPARQKAISKEFDALLNSTVVVIADKFSLQQREISNNELKNNIYVGTLEHAIDALLAGHKVIWN</sequence>
<dbReference type="SUPFAM" id="SSF75169">
    <property type="entry name" value="DsrEFH-like"/>
    <property type="match status" value="1"/>
</dbReference>
<comment type="caution">
    <text evidence="1">The sequence shown here is derived from an EMBL/GenBank/DDBJ whole genome shotgun (WGS) entry which is preliminary data.</text>
</comment>
<organism evidence="1 2">
    <name type="scientific">Zhongshania marina</name>
    <dbReference type="NCBI Taxonomy" id="2304603"/>
    <lineage>
        <taxon>Bacteria</taxon>
        <taxon>Pseudomonadati</taxon>
        <taxon>Pseudomonadota</taxon>
        <taxon>Gammaproteobacteria</taxon>
        <taxon>Cellvibrionales</taxon>
        <taxon>Spongiibacteraceae</taxon>
        <taxon>Zhongshania</taxon>
    </lineage>
</organism>
<dbReference type="Pfam" id="PF02635">
    <property type="entry name" value="DsrE"/>
    <property type="match status" value="1"/>
</dbReference>
<dbReference type="InterPro" id="IPR027396">
    <property type="entry name" value="DsrEFH-like"/>
</dbReference>
<dbReference type="RefSeq" id="WP_103684893.1">
    <property type="nucleotide sequence ID" value="NZ_PQGG01000030.1"/>
</dbReference>
<dbReference type="Proteomes" id="UP000237222">
    <property type="component" value="Unassembled WGS sequence"/>
</dbReference>
<proteinExistence type="predicted"/>
<evidence type="ECO:0000313" key="1">
    <source>
        <dbReference type="EMBL" id="POP52277.1"/>
    </source>
</evidence>
<accession>A0A2S4HE83</accession>
<dbReference type="OrthoDB" id="9006161at2"/>
<protein>
    <submittedName>
        <fullName evidence="1">Multidrug transporter</fullName>
    </submittedName>
</protein>
<gene>
    <name evidence="1" type="ORF">C0068_12940</name>
</gene>